<dbReference type="RefSeq" id="WP_043982261.1">
    <property type="nucleotide sequence ID" value="NZ_JBHSXZ010000021.1"/>
</dbReference>
<evidence type="ECO:0000313" key="1">
    <source>
        <dbReference type="EMBL" id="RIH74538.1"/>
    </source>
</evidence>
<dbReference type="EMBL" id="QWKX01000108">
    <property type="protein sequence ID" value="RIH74538.1"/>
    <property type="molecule type" value="Genomic_DNA"/>
</dbReference>
<reference evidence="1 2" key="1">
    <citation type="submission" date="2018-08" db="EMBL/GenBank/DDBJ databases">
        <title>Meiothermus cateniformans JCM 15151 genome sequencing project.</title>
        <authorList>
            <person name="Da Costa M.S."/>
            <person name="Albuquerque L."/>
            <person name="Raposo P."/>
            <person name="Froufe H.J.C."/>
            <person name="Barroso C.S."/>
            <person name="Egas C."/>
        </authorList>
    </citation>
    <scope>NUCLEOTIDE SEQUENCE [LARGE SCALE GENOMIC DNA]</scope>
    <source>
        <strain evidence="1 2">JCM 15151</strain>
    </source>
</reference>
<comment type="caution">
    <text evidence="1">The sequence shown here is derived from an EMBL/GenBank/DDBJ whole genome shotgun (WGS) entry which is preliminary data.</text>
</comment>
<dbReference type="Proteomes" id="UP000266089">
    <property type="component" value="Unassembled WGS sequence"/>
</dbReference>
<accession>A0A399DTS2</accession>
<gene>
    <name evidence="1" type="ORF">Mcate_02668</name>
</gene>
<dbReference type="AlphaFoldDB" id="A0A399DTS2"/>
<proteinExistence type="predicted"/>
<organism evidence="1 2">
    <name type="scientific">Meiothermus taiwanensis</name>
    <dbReference type="NCBI Taxonomy" id="172827"/>
    <lineage>
        <taxon>Bacteria</taxon>
        <taxon>Thermotogati</taxon>
        <taxon>Deinococcota</taxon>
        <taxon>Deinococci</taxon>
        <taxon>Thermales</taxon>
        <taxon>Thermaceae</taxon>
        <taxon>Meiothermus</taxon>
    </lineage>
</organism>
<sequence>MKHALDVKTLEQSALTALALFVQKQGTQLDWLIDRHFVVAHLVPTLHYRWQAHLPIKSTELVELWAEHLGLSEAVLRAWMPQLEPVFAEYLKLLAADLQAHTQNPRLLRRMLGYAA</sequence>
<dbReference type="OrthoDB" id="26540at2"/>
<evidence type="ECO:0000313" key="2">
    <source>
        <dbReference type="Proteomes" id="UP000266089"/>
    </source>
</evidence>
<protein>
    <submittedName>
        <fullName evidence="1">Uncharacterized protein</fullName>
    </submittedName>
</protein>
<name>A0A399DTS2_9DEIN</name>